<dbReference type="EMBL" id="JAGIYQ010000012">
    <property type="protein sequence ID" value="MBP0726544.1"/>
    <property type="molecule type" value="Genomic_DNA"/>
</dbReference>
<comment type="caution">
    <text evidence="1">The sequence shown here is derived from an EMBL/GenBank/DDBJ whole genome shotgun (WGS) entry which is preliminary data.</text>
</comment>
<accession>A0A940SKZ7</accession>
<evidence type="ECO:0008006" key="3">
    <source>
        <dbReference type="Google" id="ProtNLM"/>
    </source>
</evidence>
<evidence type="ECO:0000313" key="2">
    <source>
        <dbReference type="Proteomes" id="UP000682134"/>
    </source>
</evidence>
<reference evidence="1" key="1">
    <citation type="submission" date="2021-04" db="EMBL/GenBank/DDBJ databases">
        <title>Genome seq and assembly of Bacillus sp.</title>
        <authorList>
            <person name="Chhetri G."/>
        </authorList>
    </citation>
    <scope>NUCLEOTIDE SEQUENCE</scope>
    <source>
        <strain evidence="1">RG28</strain>
    </source>
</reference>
<dbReference type="Proteomes" id="UP000682134">
    <property type="component" value="Unassembled WGS sequence"/>
</dbReference>
<dbReference type="InterPro" id="IPR010419">
    <property type="entry name" value="CO_DH_gsu"/>
</dbReference>
<dbReference type="SUPFAM" id="SSF55961">
    <property type="entry name" value="Bet v1-like"/>
    <property type="match status" value="1"/>
</dbReference>
<dbReference type="Gene3D" id="3.30.530.20">
    <property type="match status" value="1"/>
</dbReference>
<keyword evidence="2" id="KW-1185">Reference proteome</keyword>
<dbReference type="PANTHER" id="PTHR38588:SF1">
    <property type="entry name" value="BLL0334 PROTEIN"/>
    <property type="match status" value="1"/>
</dbReference>
<organism evidence="1 2">
    <name type="scientific">Gottfriedia endophytica</name>
    <dbReference type="NCBI Taxonomy" id="2820819"/>
    <lineage>
        <taxon>Bacteria</taxon>
        <taxon>Bacillati</taxon>
        <taxon>Bacillota</taxon>
        <taxon>Bacilli</taxon>
        <taxon>Bacillales</taxon>
        <taxon>Bacillaceae</taxon>
        <taxon>Gottfriedia</taxon>
    </lineage>
</organism>
<evidence type="ECO:0000313" key="1">
    <source>
        <dbReference type="EMBL" id="MBP0726544.1"/>
    </source>
</evidence>
<proteinExistence type="predicted"/>
<dbReference type="PANTHER" id="PTHR38588">
    <property type="entry name" value="BLL0334 PROTEIN"/>
    <property type="match status" value="1"/>
</dbReference>
<gene>
    <name evidence="1" type="ORF">J5Y03_15390</name>
</gene>
<name>A0A940SKZ7_9BACI</name>
<dbReference type="InterPro" id="IPR023393">
    <property type="entry name" value="START-like_dom_sf"/>
</dbReference>
<dbReference type="Pfam" id="PF06240">
    <property type="entry name" value="COXG"/>
    <property type="match status" value="1"/>
</dbReference>
<protein>
    <recommendedName>
        <fullName evidence="3">Carbon monoxide dehydrogenase subunit G</fullName>
    </recommendedName>
</protein>
<dbReference type="RefSeq" id="WP_209406884.1">
    <property type="nucleotide sequence ID" value="NZ_JAGIYQ010000012.1"/>
</dbReference>
<dbReference type="AlphaFoldDB" id="A0A940SKZ7"/>
<sequence>MKINNQFTINAKKDDVWNFFMDAEKIAECVPGCKEIFMISPTKYDSVIDVKIQFMTITFKTRGELLKAIDKERIIVEMNGKSIGFGLFQNKLTVNLLEIENNETLVDYEMDIHLTGKLASLGKVLMKGTITKTSEEFAENVQRLFQYS</sequence>